<accession>A0ABR2A0F1</accession>
<dbReference type="EMBL" id="JBBPBM010001205">
    <property type="protein sequence ID" value="KAK8486113.1"/>
    <property type="molecule type" value="Genomic_DNA"/>
</dbReference>
<sequence>MKVASNILTKLDQLWFQVLHDKYNWAFGIPTTINRRNFSRLWQGLSKIWKDIKDGVYWNLSNGINVLFRQDPWIGTLGPLLNYVENPAMVSNVHSSVVGVAIVDARGNGIGLNSVVSYPRVWCFE</sequence>
<keyword evidence="2" id="KW-1185">Reference proteome</keyword>
<proteinExistence type="predicted"/>
<name>A0ABR2A0F1_9ROSI</name>
<evidence type="ECO:0000313" key="1">
    <source>
        <dbReference type="EMBL" id="KAK8486113.1"/>
    </source>
</evidence>
<comment type="caution">
    <text evidence="1">The sequence shown here is derived from an EMBL/GenBank/DDBJ whole genome shotgun (WGS) entry which is preliminary data.</text>
</comment>
<reference evidence="1 2" key="1">
    <citation type="journal article" date="2024" name="G3 (Bethesda)">
        <title>Genome assembly of Hibiscus sabdariffa L. provides insights into metabolisms of medicinal natural products.</title>
        <authorList>
            <person name="Kim T."/>
        </authorList>
    </citation>
    <scope>NUCLEOTIDE SEQUENCE [LARGE SCALE GENOMIC DNA]</scope>
    <source>
        <strain evidence="1">TK-2024</strain>
        <tissue evidence="1">Old leaves</tissue>
    </source>
</reference>
<dbReference type="Proteomes" id="UP001472677">
    <property type="component" value="Unassembled WGS sequence"/>
</dbReference>
<protein>
    <submittedName>
        <fullName evidence="1">Uncharacterized protein</fullName>
    </submittedName>
</protein>
<evidence type="ECO:0000313" key="2">
    <source>
        <dbReference type="Proteomes" id="UP001472677"/>
    </source>
</evidence>
<organism evidence="1 2">
    <name type="scientific">Hibiscus sabdariffa</name>
    <name type="common">roselle</name>
    <dbReference type="NCBI Taxonomy" id="183260"/>
    <lineage>
        <taxon>Eukaryota</taxon>
        <taxon>Viridiplantae</taxon>
        <taxon>Streptophyta</taxon>
        <taxon>Embryophyta</taxon>
        <taxon>Tracheophyta</taxon>
        <taxon>Spermatophyta</taxon>
        <taxon>Magnoliopsida</taxon>
        <taxon>eudicotyledons</taxon>
        <taxon>Gunneridae</taxon>
        <taxon>Pentapetalae</taxon>
        <taxon>rosids</taxon>
        <taxon>malvids</taxon>
        <taxon>Malvales</taxon>
        <taxon>Malvaceae</taxon>
        <taxon>Malvoideae</taxon>
        <taxon>Hibiscus</taxon>
    </lineage>
</organism>
<gene>
    <name evidence="1" type="ORF">V6N12_010317</name>
</gene>